<dbReference type="EMBL" id="NIBT01000001">
    <property type="protein sequence ID" value="PHM27050.1"/>
    <property type="molecule type" value="Genomic_DNA"/>
</dbReference>
<evidence type="ECO:0000259" key="5">
    <source>
        <dbReference type="Pfam" id="PF03811"/>
    </source>
</evidence>
<dbReference type="EMBL" id="RAQI01000001">
    <property type="protein sequence ID" value="RKE92535.1"/>
    <property type="molecule type" value="Genomic_DNA"/>
</dbReference>
<gene>
    <name evidence="8" type="ORF">BDE27_0173</name>
    <name evidence="7" type="ORF">Xehl_00036</name>
</gene>
<feature type="domain" description="Insertion element IS1 protein InsA helix-turn-helix" evidence="6">
    <location>
        <begin position="43"/>
        <end position="87"/>
    </location>
</feature>
<accession>A0A2D0IYL0</accession>
<comment type="function">
    <text evidence="1">Absolutely required for transposition of IS1.</text>
</comment>
<dbReference type="Proteomes" id="UP000225605">
    <property type="component" value="Unassembled WGS sequence"/>
</dbReference>
<evidence type="ECO:0000313" key="7">
    <source>
        <dbReference type="EMBL" id="PHM27050.1"/>
    </source>
</evidence>
<evidence type="ECO:0000313" key="10">
    <source>
        <dbReference type="Proteomes" id="UP000283568"/>
    </source>
</evidence>
<name>A0A2D0IYL0_9GAMM</name>
<evidence type="ECO:0000256" key="1">
    <source>
        <dbReference type="ARBA" id="ARBA00004091"/>
    </source>
</evidence>
<reference evidence="7 9" key="1">
    <citation type="journal article" date="2017" name="Nat. Microbiol.">
        <title>Natural product diversity associated with the nematode symbionts Photorhabdus and Xenorhabdus.</title>
        <authorList>
            <person name="Tobias N.J."/>
            <person name="Wolff H."/>
            <person name="Djahanschiri B."/>
            <person name="Grundmann F."/>
            <person name="Kronenwerth M."/>
            <person name="Shi Y.M."/>
            <person name="Simonyi S."/>
            <person name="Grun P."/>
            <person name="Shapiro-Ilan D."/>
            <person name="Pidot S.J."/>
            <person name="Stinear T.P."/>
            <person name="Ebersberger I."/>
            <person name="Bode H.B."/>
        </authorList>
    </citation>
    <scope>NUCLEOTIDE SEQUENCE [LARGE SCALE GENOMIC DNA]</scope>
    <source>
        <strain evidence="7 9">DSM 16337</strain>
    </source>
</reference>
<evidence type="ECO:0000256" key="4">
    <source>
        <dbReference type="ARBA" id="ARBA00023172"/>
    </source>
</evidence>
<dbReference type="Proteomes" id="UP000283568">
    <property type="component" value="Unassembled WGS sequence"/>
</dbReference>
<protein>
    <submittedName>
        <fullName evidence="8">InsA-like protein</fullName>
    </submittedName>
    <submittedName>
        <fullName evidence="7">Transposase</fullName>
    </submittedName>
</protein>
<organism evidence="7 9">
    <name type="scientific">Xenorhabdus ehlersii</name>
    <dbReference type="NCBI Taxonomy" id="290111"/>
    <lineage>
        <taxon>Bacteria</taxon>
        <taxon>Pseudomonadati</taxon>
        <taxon>Pseudomonadota</taxon>
        <taxon>Gammaproteobacteria</taxon>
        <taxon>Enterobacterales</taxon>
        <taxon>Morganellaceae</taxon>
        <taxon>Xenorhabdus</taxon>
    </lineage>
</organism>
<dbReference type="AlphaFoldDB" id="A0A2D0IYL0"/>
<evidence type="ECO:0000256" key="2">
    <source>
        <dbReference type="ARBA" id="ARBA00006212"/>
    </source>
</evidence>
<dbReference type="GO" id="GO:0006313">
    <property type="term" value="P:DNA transposition"/>
    <property type="evidence" value="ECO:0007669"/>
    <property type="project" value="InterPro"/>
</dbReference>
<comment type="caution">
    <text evidence="7">The sequence shown here is derived from an EMBL/GenBank/DDBJ whole genome shotgun (WGS) entry which is preliminary data.</text>
</comment>
<keyword evidence="10" id="KW-1185">Reference proteome</keyword>
<reference evidence="8 10" key="2">
    <citation type="submission" date="2018-09" db="EMBL/GenBank/DDBJ databases">
        <title>Genomic Encyclopedia of Archaeal and Bacterial Type Strains, Phase II (KMG-II): from individual species to whole genera.</title>
        <authorList>
            <person name="Goeker M."/>
        </authorList>
    </citation>
    <scope>NUCLEOTIDE SEQUENCE [LARGE SCALE GENOMIC DNA]</scope>
    <source>
        <strain evidence="8 10">DSM 16337</strain>
    </source>
</reference>
<comment type="similarity">
    <text evidence="2">Belongs to the IS1 elements InsA family.</text>
</comment>
<dbReference type="InterPro" id="IPR024431">
    <property type="entry name" value="InsA_HTH_dom"/>
</dbReference>
<proteinExistence type="inferred from homology"/>
<evidence type="ECO:0000313" key="9">
    <source>
        <dbReference type="Proteomes" id="UP000225605"/>
    </source>
</evidence>
<evidence type="ECO:0000256" key="3">
    <source>
        <dbReference type="ARBA" id="ARBA00022578"/>
    </source>
</evidence>
<dbReference type="OrthoDB" id="9783238at2"/>
<dbReference type="RefSeq" id="WP_099130752.1">
    <property type="nucleotide sequence ID" value="NZ_CAWNOJ010000001.1"/>
</dbReference>
<dbReference type="InterPro" id="IPR003220">
    <property type="entry name" value="InsA_N_dom_Znf"/>
</dbReference>
<evidence type="ECO:0000259" key="6">
    <source>
        <dbReference type="Pfam" id="PF12759"/>
    </source>
</evidence>
<keyword evidence="3" id="KW-0815">Transposition</keyword>
<keyword evidence="4" id="KW-0233">DNA recombination</keyword>
<evidence type="ECO:0000313" key="8">
    <source>
        <dbReference type="EMBL" id="RKE92535.1"/>
    </source>
</evidence>
<dbReference type="Pfam" id="PF12759">
    <property type="entry name" value="HTH_Tnp_IS1"/>
    <property type="match status" value="1"/>
</dbReference>
<dbReference type="InterPro" id="IPR051252">
    <property type="entry name" value="IS1_transposase_InsA"/>
</dbReference>
<dbReference type="PANTHER" id="PTHR47923">
    <property type="entry name" value="INSERTION ELEMENT IS1 1 PROTEIN INSA-RELATED"/>
    <property type="match status" value="1"/>
</dbReference>
<dbReference type="Pfam" id="PF03811">
    <property type="entry name" value="Zn_ribbon_InsA"/>
    <property type="match status" value="1"/>
</dbReference>
<dbReference type="PANTHER" id="PTHR47923:SF1">
    <property type="entry name" value="INSERTION ELEMENT IS1 1 PROTEIN INSA-RELATED"/>
    <property type="match status" value="1"/>
</dbReference>
<sequence>MATVEVKCRFCQQTEFVKKQGKGNSGHQRYRCLSCKRTFQLEYAYRAYQPGIKEQVFDLAMNSPGIHDTAHALHISINVVVRVLKNSNHNA</sequence>
<feature type="domain" description="InsA N-terminal zinc ribbon" evidence="5">
    <location>
        <begin position="1"/>
        <end position="36"/>
    </location>
</feature>